<dbReference type="AlphaFoldDB" id="A0AAU7CJ92"/>
<sequence length="72" mass="7745">MRLSACSALLFVLAIAGCGGPEAPLTDASKVPPLTAEQLETIRQDDLRTEQEEGGAFLKVKARYAARTKRRG</sequence>
<feature type="chain" id="PRO_5043425488" description="Secreted protein" evidence="1">
    <location>
        <begin position="17"/>
        <end position="72"/>
    </location>
</feature>
<dbReference type="RefSeq" id="WP_406698155.1">
    <property type="nucleotide sequence ID" value="NZ_CP155447.1"/>
</dbReference>
<evidence type="ECO:0008006" key="3">
    <source>
        <dbReference type="Google" id="ProtNLM"/>
    </source>
</evidence>
<proteinExistence type="predicted"/>
<gene>
    <name evidence="2" type="ORF">V5E97_04795</name>
</gene>
<organism evidence="2">
    <name type="scientific">Singulisphaera sp. Ch08</name>
    <dbReference type="NCBI Taxonomy" id="3120278"/>
    <lineage>
        <taxon>Bacteria</taxon>
        <taxon>Pseudomonadati</taxon>
        <taxon>Planctomycetota</taxon>
        <taxon>Planctomycetia</taxon>
        <taxon>Isosphaerales</taxon>
        <taxon>Isosphaeraceae</taxon>
        <taxon>Singulisphaera</taxon>
    </lineage>
</organism>
<accession>A0AAU7CJ92</accession>
<name>A0AAU7CJ92_9BACT</name>
<feature type="signal peptide" evidence="1">
    <location>
        <begin position="1"/>
        <end position="16"/>
    </location>
</feature>
<evidence type="ECO:0000313" key="2">
    <source>
        <dbReference type="EMBL" id="XBH05339.1"/>
    </source>
</evidence>
<evidence type="ECO:0000256" key="1">
    <source>
        <dbReference type="SAM" id="SignalP"/>
    </source>
</evidence>
<dbReference type="PROSITE" id="PS51257">
    <property type="entry name" value="PROKAR_LIPOPROTEIN"/>
    <property type="match status" value="1"/>
</dbReference>
<dbReference type="EMBL" id="CP155447">
    <property type="protein sequence ID" value="XBH05339.1"/>
    <property type="molecule type" value="Genomic_DNA"/>
</dbReference>
<reference evidence="2" key="1">
    <citation type="submission" date="2024-05" db="EMBL/GenBank/DDBJ databases">
        <title>Planctomycetes of the genus Singulisphaera possess chitinolytic capabilities.</title>
        <authorList>
            <person name="Ivanova A."/>
        </authorList>
    </citation>
    <scope>NUCLEOTIDE SEQUENCE</scope>
    <source>
        <strain evidence="2">Ch08T</strain>
    </source>
</reference>
<protein>
    <recommendedName>
        <fullName evidence="3">Secreted protein</fullName>
    </recommendedName>
</protein>
<keyword evidence="1" id="KW-0732">Signal</keyword>